<evidence type="ECO:0000313" key="5">
    <source>
        <dbReference type="Proteomes" id="UP000199759"/>
    </source>
</evidence>
<evidence type="ECO:0000256" key="1">
    <source>
        <dbReference type="SAM" id="MobiDB-lite"/>
    </source>
</evidence>
<dbReference type="Gene3D" id="1.25.40.10">
    <property type="entry name" value="Tetratricopeptide repeat domain"/>
    <property type="match status" value="1"/>
</dbReference>
<keyword evidence="2" id="KW-0812">Transmembrane</keyword>
<evidence type="ECO:0000259" key="3">
    <source>
        <dbReference type="Pfam" id="PF09976"/>
    </source>
</evidence>
<feature type="domain" description="Ancillary SecYEG translocon subunit/Cell division coordinator CpoB TPR" evidence="3">
    <location>
        <begin position="22"/>
        <end position="143"/>
    </location>
</feature>
<accession>A0A1G9T6B0</accession>
<keyword evidence="2" id="KW-0472">Membrane</keyword>
<feature type="transmembrane region" description="Helical" evidence="2">
    <location>
        <begin position="24"/>
        <end position="45"/>
    </location>
</feature>
<dbReference type="OrthoDB" id="7173339at2"/>
<feature type="region of interest" description="Disordered" evidence="1">
    <location>
        <begin position="221"/>
        <end position="251"/>
    </location>
</feature>
<organism evidence="4 5">
    <name type="scientific">Maricaulis salignorans</name>
    <dbReference type="NCBI Taxonomy" id="144026"/>
    <lineage>
        <taxon>Bacteria</taxon>
        <taxon>Pseudomonadati</taxon>
        <taxon>Pseudomonadota</taxon>
        <taxon>Alphaproteobacteria</taxon>
        <taxon>Maricaulales</taxon>
        <taxon>Maricaulaceae</taxon>
        <taxon>Maricaulis</taxon>
    </lineage>
</organism>
<evidence type="ECO:0000313" key="4">
    <source>
        <dbReference type="EMBL" id="SDM43221.1"/>
    </source>
</evidence>
<gene>
    <name evidence="4" type="ORF">SAMN04488568_11146</name>
</gene>
<keyword evidence="2" id="KW-1133">Transmembrane helix</keyword>
<reference evidence="4 5" key="1">
    <citation type="submission" date="2016-10" db="EMBL/GenBank/DDBJ databases">
        <authorList>
            <person name="de Groot N.N."/>
        </authorList>
    </citation>
    <scope>NUCLEOTIDE SEQUENCE [LARGE SCALE GENOMIC DNA]</scope>
    <source>
        <strain evidence="4 5">DSM 16077</strain>
    </source>
</reference>
<dbReference type="RefSeq" id="WP_091770168.1">
    <property type="nucleotide sequence ID" value="NZ_FNHG01000011.1"/>
</dbReference>
<dbReference type="AlphaFoldDB" id="A0A1G9T6B0"/>
<dbReference type="InterPro" id="IPR011990">
    <property type="entry name" value="TPR-like_helical_dom_sf"/>
</dbReference>
<keyword evidence="5" id="KW-1185">Reference proteome</keyword>
<proteinExistence type="predicted"/>
<dbReference type="Proteomes" id="UP000199759">
    <property type="component" value="Unassembled WGS sequence"/>
</dbReference>
<dbReference type="Pfam" id="PF09976">
    <property type="entry name" value="TPR_21"/>
    <property type="match status" value="1"/>
</dbReference>
<protein>
    <recommendedName>
        <fullName evidence="3">Ancillary SecYEG translocon subunit/Cell division coordinator CpoB TPR domain-containing protein</fullName>
    </recommendedName>
</protein>
<dbReference type="STRING" id="144026.SAMN04488568_11146"/>
<dbReference type="InterPro" id="IPR018704">
    <property type="entry name" value="SecYEG/CpoB_TPR"/>
</dbReference>
<evidence type="ECO:0000256" key="2">
    <source>
        <dbReference type="SAM" id="Phobius"/>
    </source>
</evidence>
<sequence length="251" mass="26688">MVDIFEEVDEELRRDKYQDLARQYGPLVLGVAAAIIVGTAGYQGWQAWQTSTREQSSDSYEVAINALEADRSAQAVAGFDTLAETGTASYATLALLQRAAMALEAGDNATAAAFYEQAASRTAEPLIRDLASLKAVWALWDTLSFSDVEIRLTPLTTATSPYRHLAREAIAVAALRAGDRERAQREYQFLSTSFDAPQGVARRALEGLALIAADGAPATTEIAAPAPVDDAAGSEIEPETEQASAGDSGDD</sequence>
<dbReference type="EMBL" id="FNHG01000011">
    <property type="protein sequence ID" value="SDM43221.1"/>
    <property type="molecule type" value="Genomic_DNA"/>
</dbReference>
<name>A0A1G9T6B0_9PROT</name>